<reference evidence="1 2" key="1">
    <citation type="submission" date="2024-02" db="EMBL/GenBank/DDBJ databases">
        <title>de novo genome assembly of Solanum bulbocastanum strain 11H21.</title>
        <authorList>
            <person name="Hosaka A.J."/>
        </authorList>
    </citation>
    <scope>NUCLEOTIDE SEQUENCE [LARGE SCALE GENOMIC DNA]</scope>
    <source>
        <tissue evidence="1">Young leaves</tissue>
    </source>
</reference>
<dbReference type="EMBL" id="JBANQN010000001">
    <property type="protein sequence ID" value="KAK6803595.1"/>
    <property type="molecule type" value="Genomic_DNA"/>
</dbReference>
<gene>
    <name evidence="1" type="ORF">RDI58_001379</name>
</gene>
<name>A0AAN8YPX2_SOLBU</name>
<dbReference type="AlphaFoldDB" id="A0AAN8YPX2"/>
<dbReference type="Proteomes" id="UP001371456">
    <property type="component" value="Unassembled WGS sequence"/>
</dbReference>
<organism evidence="1 2">
    <name type="scientific">Solanum bulbocastanum</name>
    <name type="common">Wild potato</name>
    <dbReference type="NCBI Taxonomy" id="147425"/>
    <lineage>
        <taxon>Eukaryota</taxon>
        <taxon>Viridiplantae</taxon>
        <taxon>Streptophyta</taxon>
        <taxon>Embryophyta</taxon>
        <taxon>Tracheophyta</taxon>
        <taxon>Spermatophyta</taxon>
        <taxon>Magnoliopsida</taxon>
        <taxon>eudicotyledons</taxon>
        <taxon>Gunneridae</taxon>
        <taxon>Pentapetalae</taxon>
        <taxon>asterids</taxon>
        <taxon>lamiids</taxon>
        <taxon>Solanales</taxon>
        <taxon>Solanaceae</taxon>
        <taxon>Solanoideae</taxon>
        <taxon>Solaneae</taxon>
        <taxon>Solanum</taxon>
    </lineage>
</organism>
<evidence type="ECO:0000313" key="1">
    <source>
        <dbReference type="EMBL" id="KAK6803595.1"/>
    </source>
</evidence>
<proteinExistence type="predicted"/>
<comment type="caution">
    <text evidence="1">The sequence shown here is derived from an EMBL/GenBank/DDBJ whole genome shotgun (WGS) entry which is preliminary data.</text>
</comment>
<sequence length="59" mass="7121">MSLSNNQLRQLHHQRQNYCLTMNFNNYQPPPFHNNSSKCLFNWNLLELFHSRGTQLSRT</sequence>
<evidence type="ECO:0000313" key="2">
    <source>
        <dbReference type="Proteomes" id="UP001371456"/>
    </source>
</evidence>
<accession>A0AAN8YPX2</accession>
<keyword evidence="2" id="KW-1185">Reference proteome</keyword>
<protein>
    <submittedName>
        <fullName evidence="1">Uncharacterized protein</fullName>
    </submittedName>
</protein>